<dbReference type="InterPro" id="IPR051696">
    <property type="entry name" value="DENN_Domain_GEFs"/>
</dbReference>
<feature type="compositionally biased region" description="Basic residues" evidence="4">
    <location>
        <begin position="992"/>
        <end position="1002"/>
    </location>
</feature>
<dbReference type="OrthoDB" id="6019893at2759"/>
<evidence type="ECO:0000256" key="4">
    <source>
        <dbReference type="SAM" id="MobiDB-lite"/>
    </source>
</evidence>
<evidence type="ECO:0000259" key="6">
    <source>
        <dbReference type="PROSITE" id="PS50211"/>
    </source>
</evidence>
<dbReference type="InterPro" id="IPR005112">
    <property type="entry name" value="dDENN_dom"/>
</dbReference>
<dbReference type="Pfam" id="PF03455">
    <property type="entry name" value="dDENN"/>
    <property type="match status" value="1"/>
</dbReference>
<evidence type="ECO:0000256" key="3">
    <source>
        <dbReference type="SAM" id="Coils"/>
    </source>
</evidence>
<evidence type="ECO:0000313" key="8">
    <source>
        <dbReference type="Proteomes" id="UP000789739"/>
    </source>
</evidence>
<evidence type="ECO:0000259" key="5">
    <source>
        <dbReference type="PROSITE" id="PS50081"/>
    </source>
</evidence>
<accession>A0A9N8ZBB8</accession>
<feature type="coiled-coil region" evidence="3">
    <location>
        <begin position="292"/>
        <end position="319"/>
    </location>
</feature>
<dbReference type="SMART" id="SM00799">
    <property type="entry name" value="DENN"/>
    <property type="match status" value="1"/>
</dbReference>
<keyword evidence="8" id="KW-1185">Reference proteome</keyword>
<feature type="domain" description="UDENN" evidence="6">
    <location>
        <begin position="154"/>
        <end position="920"/>
    </location>
</feature>
<dbReference type="GO" id="GO:0031410">
    <property type="term" value="C:cytoplasmic vesicle"/>
    <property type="evidence" value="ECO:0007669"/>
    <property type="project" value="TreeGrafter"/>
</dbReference>
<comment type="caution">
    <text evidence="7">The sequence shown here is derived from an EMBL/GenBank/DDBJ whole genome shotgun (WGS) entry which is preliminary data.</text>
</comment>
<dbReference type="InterPro" id="IPR002219">
    <property type="entry name" value="PKC_DAG/PE"/>
</dbReference>
<dbReference type="EMBL" id="CAJVPI010000111">
    <property type="protein sequence ID" value="CAG8482023.1"/>
    <property type="molecule type" value="Genomic_DNA"/>
</dbReference>
<dbReference type="CDD" id="cd00029">
    <property type="entry name" value="C1"/>
    <property type="match status" value="1"/>
</dbReference>
<dbReference type="InterPro" id="IPR037516">
    <property type="entry name" value="Tripartite_DENN"/>
</dbReference>
<dbReference type="Proteomes" id="UP000789739">
    <property type="component" value="Unassembled WGS sequence"/>
</dbReference>
<keyword evidence="2" id="KW-0862">Zinc</keyword>
<dbReference type="PANTHER" id="PTHR12296">
    <property type="entry name" value="DENN DOMAIN-CONTAINING PROTEIN 4"/>
    <property type="match status" value="1"/>
</dbReference>
<evidence type="ECO:0000313" key="7">
    <source>
        <dbReference type="EMBL" id="CAG8482023.1"/>
    </source>
</evidence>
<feature type="region of interest" description="Disordered" evidence="4">
    <location>
        <begin position="966"/>
        <end position="1002"/>
    </location>
</feature>
<sequence>MSSDRLVDYVFLAGLPNDFHIDLLEKSPPNIEIKSDDLHNPKATVTTTIQRNSDDAGLADVANASEHSADILFENIRSSISRFDHERDEFLRSVGRASMSKVPEDAHGDRMSFINRHNSTSRGRSLYMGNSLKSVDEDPPDLLTPTIIEPRHQNNVTVEENDQRRTSYLNVAPISKDKEAADKGDHPLKLKFCPRLLARYPPTDYSSKEDFPSYIPMVMTQEDGSRRYGGCLTTYEPLPDRLVKEVKSLHEKWCRENLTVNEIDYCAHLAEKIRDEKQRMKLAQMRISQHGAQMTSQALAETERERVDAEEKLALYTQLLQPTKLGVIDTSNLWIPKCIGVICQLPWHDVMRDWLCAVACSSIEGLKPSKQQSRNLPLERYIVNIVHEVPLPPPGRLQVAITVDDTQLFCSRPALNQIPIMKDVALAEEKILLISSYPDMLFVVAHSISYLIYPLSWQGVFIPILPARLLGCVQAPVPYIMGIERQYKGMDLLPEDACIVDLDKDCIMIAEMPCQVPPRQRRKLVQSLEAYAPLHSHYNIPFGPPLYIQQAYPHNRFMPISEKSKIFEQNKRITSVVGMPVRSSPMTFAAPSRNNYRNSVMIPDVYIPPEAGISPTFQSTPGKVDYVSNRFSRSNFSLQSVPAPGYQRRFSTFTAVEGREKSVKSEKIFSATEKFNRKPKDRFGTLNSARNSIMSLRSKTLNRQSVFGLKNSGINAKGNMNIPESLQQDNLSLYDDAGSSILFDPSERIPTERKFLPREGHLMVEIEDDDSSQNGITTWMLEGLACGICKESLGINTVFKCEGCSMVAHEECLDDIVYPCMPACFDEQKVHDAFLRVFASLLSNYRNLLVTQLGGVDGPHKDGDHNRRLTTLMEDNEVFKKDAFLKLAEKEAKPFLSRLVDSQAFSHFIHERVVSPPDKHDIRYFDEMVTAKLNRSKLKLAKEATFFLDDTSYAVSQTLRAVQPKAGELDDSKVKSKKTLPSSFNPQLMYKPRPRQSLRHLM</sequence>
<dbReference type="InterPro" id="IPR043153">
    <property type="entry name" value="DENN_C"/>
</dbReference>
<dbReference type="PANTHER" id="PTHR12296:SF21">
    <property type="entry name" value="DENN DOMAIN-CONTAINING PROTEIN 3"/>
    <property type="match status" value="1"/>
</dbReference>
<dbReference type="GO" id="GO:0032483">
    <property type="term" value="P:regulation of Rab protein signal transduction"/>
    <property type="evidence" value="ECO:0007669"/>
    <property type="project" value="TreeGrafter"/>
</dbReference>
<dbReference type="PROSITE" id="PS50081">
    <property type="entry name" value="ZF_DAG_PE_2"/>
    <property type="match status" value="1"/>
</dbReference>
<dbReference type="SUPFAM" id="SSF57889">
    <property type="entry name" value="Cysteine-rich domain"/>
    <property type="match status" value="1"/>
</dbReference>
<evidence type="ECO:0000256" key="2">
    <source>
        <dbReference type="ARBA" id="ARBA00022833"/>
    </source>
</evidence>
<gene>
    <name evidence="7" type="ORF">PBRASI_LOCUS1633</name>
</gene>
<dbReference type="Gene3D" id="3.30.60.20">
    <property type="match status" value="1"/>
</dbReference>
<dbReference type="SMART" id="SM00801">
    <property type="entry name" value="dDENN"/>
    <property type="match status" value="1"/>
</dbReference>
<keyword evidence="3" id="KW-0175">Coiled coil</keyword>
<organism evidence="7 8">
    <name type="scientific">Paraglomus brasilianum</name>
    <dbReference type="NCBI Taxonomy" id="144538"/>
    <lineage>
        <taxon>Eukaryota</taxon>
        <taxon>Fungi</taxon>
        <taxon>Fungi incertae sedis</taxon>
        <taxon>Mucoromycota</taxon>
        <taxon>Glomeromycotina</taxon>
        <taxon>Glomeromycetes</taxon>
        <taxon>Paraglomerales</taxon>
        <taxon>Paraglomeraceae</taxon>
        <taxon>Paraglomus</taxon>
    </lineage>
</organism>
<keyword evidence="1" id="KW-0479">Metal-binding</keyword>
<dbReference type="InterPro" id="IPR001194">
    <property type="entry name" value="cDENN_dom"/>
</dbReference>
<evidence type="ECO:0000256" key="1">
    <source>
        <dbReference type="ARBA" id="ARBA00022723"/>
    </source>
</evidence>
<reference evidence="7" key="1">
    <citation type="submission" date="2021-06" db="EMBL/GenBank/DDBJ databases">
        <authorList>
            <person name="Kallberg Y."/>
            <person name="Tangrot J."/>
            <person name="Rosling A."/>
        </authorList>
    </citation>
    <scope>NUCLEOTIDE SEQUENCE</scope>
    <source>
        <strain evidence="7">BR232B</strain>
    </source>
</reference>
<proteinExistence type="predicted"/>
<feature type="domain" description="Phorbol-ester/DAG-type" evidence="5">
    <location>
        <begin position="786"/>
        <end position="820"/>
    </location>
</feature>
<dbReference type="PROSITE" id="PS50211">
    <property type="entry name" value="DENN"/>
    <property type="match status" value="1"/>
</dbReference>
<dbReference type="GO" id="GO:0046872">
    <property type="term" value="F:metal ion binding"/>
    <property type="evidence" value="ECO:0007669"/>
    <property type="project" value="UniProtKB-KW"/>
</dbReference>
<dbReference type="InterPro" id="IPR046349">
    <property type="entry name" value="C1-like_sf"/>
</dbReference>
<dbReference type="Gene3D" id="3.40.50.11500">
    <property type="match status" value="1"/>
</dbReference>
<dbReference type="Pfam" id="PF02141">
    <property type="entry name" value="DENN"/>
    <property type="match status" value="1"/>
</dbReference>
<dbReference type="AlphaFoldDB" id="A0A9N8ZBB8"/>
<protein>
    <submittedName>
        <fullName evidence="7">8987_t:CDS:1</fullName>
    </submittedName>
</protein>
<name>A0A9N8ZBB8_9GLOM</name>